<name>A0A2G9UWJ7_TELCI</name>
<reference evidence="2 3" key="1">
    <citation type="submission" date="2015-09" db="EMBL/GenBank/DDBJ databases">
        <title>Draft genome of the parasitic nematode Teladorsagia circumcincta isolate WARC Sus (inbred).</title>
        <authorList>
            <person name="Mitreva M."/>
        </authorList>
    </citation>
    <scope>NUCLEOTIDE SEQUENCE [LARGE SCALE GENOMIC DNA]</scope>
    <source>
        <strain evidence="2 3">S</strain>
    </source>
</reference>
<sequence>MTSGQHYIRVEGGTPHLVIESGQACVEVRTNHGLPQIPGLLPPFVTPVDKFANLGPLEEPAEPSFPRPDEVAAVELGLNNTRCVTCMNDTAQWSSTKLPTHIVPTFPAQPHTATATFATFPTLVSLVTDQSSSFGIFPGITSTHQSEPPTVVPTVQLLSSTITVPSITEIPTSETSTVGQIITTLPSADTTILTSTSDQFVIGQFNGLSSQGSQVAATSPSPSSAPAVVTILTTPSPPIAITTRHEGLPAASPTPQPSSTISNGETEEFPTPVTLSSTTGGGGGSWENVETLFPTPPSSLPERKPSILVLRMKVPSDIDLNAFDFTSNLTSALNDVVRESVRRVRRTKRSSPESLQNNIVKVRVIQMLNSKTLSENVITL</sequence>
<dbReference type="AlphaFoldDB" id="A0A2G9UWJ7"/>
<protein>
    <submittedName>
        <fullName evidence="2">Uncharacterized protein</fullName>
    </submittedName>
</protein>
<feature type="compositionally biased region" description="Low complexity" evidence="1">
    <location>
        <begin position="249"/>
        <end position="262"/>
    </location>
</feature>
<evidence type="ECO:0000313" key="2">
    <source>
        <dbReference type="EMBL" id="PIO74526.1"/>
    </source>
</evidence>
<dbReference type="EMBL" id="KZ345262">
    <property type="protein sequence ID" value="PIO74526.1"/>
    <property type="molecule type" value="Genomic_DNA"/>
</dbReference>
<keyword evidence="3" id="KW-1185">Reference proteome</keyword>
<accession>A0A2G9UWJ7</accession>
<feature type="region of interest" description="Disordered" evidence="1">
    <location>
        <begin position="246"/>
        <end position="300"/>
    </location>
</feature>
<organism evidence="2 3">
    <name type="scientific">Teladorsagia circumcincta</name>
    <name type="common">Brown stomach worm</name>
    <name type="synonym">Ostertagia circumcincta</name>
    <dbReference type="NCBI Taxonomy" id="45464"/>
    <lineage>
        <taxon>Eukaryota</taxon>
        <taxon>Metazoa</taxon>
        <taxon>Ecdysozoa</taxon>
        <taxon>Nematoda</taxon>
        <taxon>Chromadorea</taxon>
        <taxon>Rhabditida</taxon>
        <taxon>Rhabditina</taxon>
        <taxon>Rhabditomorpha</taxon>
        <taxon>Strongyloidea</taxon>
        <taxon>Trichostrongylidae</taxon>
        <taxon>Teladorsagia</taxon>
    </lineage>
</organism>
<evidence type="ECO:0000256" key="1">
    <source>
        <dbReference type="SAM" id="MobiDB-lite"/>
    </source>
</evidence>
<dbReference type="Proteomes" id="UP000230423">
    <property type="component" value="Unassembled WGS sequence"/>
</dbReference>
<gene>
    <name evidence="2" type="ORF">TELCIR_03466</name>
</gene>
<evidence type="ECO:0000313" key="3">
    <source>
        <dbReference type="Proteomes" id="UP000230423"/>
    </source>
</evidence>
<proteinExistence type="predicted"/>
<dbReference type="OrthoDB" id="5869255at2759"/>